<keyword evidence="4" id="KW-0732">Signal</keyword>
<dbReference type="HOGENOM" id="CLU_014314_0_0_1"/>
<feature type="region of interest" description="Disordered" evidence="5">
    <location>
        <begin position="327"/>
        <end position="391"/>
    </location>
</feature>
<reference evidence="7 8" key="1">
    <citation type="journal article" date="2011" name="Proc. Natl. Acad. Sci. U.S.A.">
        <title>Evolutionary erosion of yeast sex chromosomes by mating-type switching accidents.</title>
        <authorList>
            <person name="Gordon J.L."/>
            <person name="Armisen D."/>
            <person name="Proux-Wera E."/>
            <person name="Oheigeartaigh S.S."/>
            <person name="Byrne K.P."/>
            <person name="Wolfe K.H."/>
        </authorList>
    </citation>
    <scope>NUCLEOTIDE SEQUENCE [LARGE SCALE GENOMIC DNA]</scope>
    <source>
        <strain evidence="8">ATCC 24235 / CBS 4417 / NBRC 1672 / NRRL Y-8282 / UCD 70-5</strain>
    </source>
</reference>
<dbReference type="PANTHER" id="PTHR13153">
    <property type="entry name" value="CGTHBA PROTEIN -14 GENE PROTEIN"/>
    <property type="match status" value="1"/>
</dbReference>
<comment type="function">
    <text evidence="4">Mediates inactivation of the TORC1 complex in response to amino acid starvation. Required for meiotic nuclear division.</text>
</comment>
<dbReference type="GO" id="GO:1990130">
    <property type="term" value="C:GATOR1 complex"/>
    <property type="evidence" value="ECO:0007669"/>
    <property type="project" value="EnsemblFungi"/>
</dbReference>
<evidence type="ECO:0000259" key="6">
    <source>
        <dbReference type="Pfam" id="PF24064"/>
    </source>
</evidence>
<dbReference type="Proteomes" id="UP000005666">
    <property type="component" value="Chromosome 11"/>
</dbReference>
<dbReference type="EMBL" id="HE612866">
    <property type="protein sequence ID" value="CCE65345.1"/>
    <property type="molecule type" value="Genomic_DNA"/>
</dbReference>
<feature type="compositionally biased region" description="Polar residues" evidence="5">
    <location>
        <begin position="148"/>
        <end position="199"/>
    </location>
</feature>
<dbReference type="GO" id="GO:0034198">
    <property type="term" value="P:cellular response to amino acid starvation"/>
    <property type="evidence" value="ECO:0007669"/>
    <property type="project" value="EnsemblFungi"/>
</dbReference>
<dbReference type="GO" id="GO:0051058">
    <property type="term" value="P:negative regulation of small GTPase mediated signal transduction"/>
    <property type="evidence" value="ECO:0007669"/>
    <property type="project" value="EnsemblFungi"/>
</dbReference>
<dbReference type="GO" id="GO:0010508">
    <property type="term" value="P:positive regulation of autophagy"/>
    <property type="evidence" value="ECO:0007669"/>
    <property type="project" value="EnsemblFungi"/>
</dbReference>
<dbReference type="OMA" id="RTDYVWK"/>
<organism evidence="7 8">
    <name type="scientific">Tetrapisispora phaffii (strain ATCC 24235 / CBS 4417 / NBRC 1672 / NRRL Y-8282 / UCD 70-5)</name>
    <name type="common">Yeast</name>
    <name type="synonym">Fabospora phaffii</name>
    <dbReference type="NCBI Taxonomy" id="1071381"/>
    <lineage>
        <taxon>Eukaryota</taxon>
        <taxon>Fungi</taxon>
        <taxon>Dikarya</taxon>
        <taxon>Ascomycota</taxon>
        <taxon>Saccharomycotina</taxon>
        <taxon>Saccharomycetes</taxon>
        <taxon>Saccharomycetales</taxon>
        <taxon>Saccharomycetaceae</taxon>
        <taxon>Tetrapisispora</taxon>
    </lineage>
</organism>
<gene>
    <name evidence="7" type="primary">TPHA0K02140</name>
    <name evidence="7" type="ordered locus">TPHA_0K02140</name>
</gene>
<keyword evidence="8" id="KW-1185">Reference proteome</keyword>
<proteinExistence type="inferred from homology"/>
<dbReference type="GO" id="GO:0005774">
    <property type="term" value="C:vacuolar membrane"/>
    <property type="evidence" value="ECO:0007669"/>
    <property type="project" value="UniProtKB-SubCell"/>
</dbReference>
<dbReference type="GO" id="GO:0051321">
    <property type="term" value="P:meiotic cell cycle"/>
    <property type="evidence" value="ECO:0007669"/>
    <property type="project" value="UniProtKB-UniRule"/>
</dbReference>
<dbReference type="RefSeq" id="XP_003687779.1">
    <property type="nucleotide sequence ID" value="XM_003687731.1"/>
</dbReference>
<dbReference type="Pfam" id="PF24064">
    <property type="entry name" value="HTH_NPRL3"/>
    <property type="match status" value="1"/>
</dbReference>
<dbReference type="OrthoDB" id="18648at2759"/>
<evidence type="ECO:0000256" key="5">
    <source>
        <dbReference type="SAM" id="MobiDB-lite"/>
    </source>
</evidence>
<evidence type="ECO:0000256" key="2">
    <source>
        <dbReference type="ARBA" id="ARBA00017880"/>
    </source>
</evidence>
<dbReference type="KEGG" id="tpf:TPHA_0K02140"/>
<feature type="region of interest" description="Disordered" evidence="5">
    <location>
        <begin position="106"/>
        <end position="199"/>
    </location>
</feature>
<feature type="domain" description="GATOR1 complex protein NPRL3 C-terminal HTH" evidence="6">
    <location>
        <begin position="884"/>
        <end position="944"/>
    </location>
</feature>
<sequence>MKQKHYLPDSRLVGIQLTVSTHSGPQVIFHYPPCSPSHLSNKRNKHKKVYPKKAANTLLTPVDSMNKSTDLRLGKQRSIDNNSAHMSIPSLKTNFTQSDLVPDNDRYLDNFDSTSDSDISSGLSDSEISTDNSDMSSFSSNSSDENEQLFNNRLSNYTSQQSGGAISTPTDIRSSSLDADSKLLNGNSSHSNNQRNKSSQISANKLLEMFNNDITSSNTLKRRSSLASKLSSVNSIDDLTDSVKIDGDEYDYNDTELLKELEKNSISYNDEFFDSDIFQDINKVFGFDSEFIAEVCSPDREMCNTSFEFTVDNLCFLGLPIHSDKDGNWRTSKNKSNRKSAKTSSTHSKGSRRHSINSKESTSKTNEDENIESSENHDDEDDKSYMNPIAMHDLNSPDYEKNMNMFHVCFVMNPPISEYNQRVDDMYHYIVMRLAHTLKILQAKSFYVSKEVEILLKEKEYVLKSSRVYKNLKGAANKGQYLYQRLLVQSSLARALVTCFDTIHKNDIVNLTLDEKVVTLQIPIHDEFWKLPQYKIEPVLRGSHLTSILNYGFLKSTSTKNKKKDINSNNFADDDNIDNDILNYALLLKEEQNVIIEKLKSFSQDDNIGGLILRQLVKHIQPNVPIRSYQPLINELMGVKENDPNRTIFHINILKYCALHLLYWRHARAVIPLSSKYTYIVSPLSPLVGSSKDYISEGSSHFSFNRREDNHYEPLFYQHQIEFGQTFPSLPSLVSFLSLLSNGKPRPFGTIIPSKEHKPIYLGALAWLIRSGYLTQLLTYVCIRIDSQIKMEVDEDLEREGFKMNSKKSKENVHKNEVQIDNIVAVKKNQSYNNRFEPSSTNDESRGNAISEIAMYEERLQFAFDDLELEKDYTIILEPEKAGAIERRWIVKCVHDQPADVQILFNRLLKYFNGKVPMEVVALKENLTKHEIKKVMHAMNKYLIEIKHW</sequence>
<evidence type="ECO:0000256" key="4">
    <source>
        <dbReference type="RuleBase" id="RU368069"/>
    </source>
</evidence>
<dbReference type="STRING" id="1071381.G8BZL7"/>
<dbReference type="GeneID" id="11533368"/>
<dbReference type="AlphaFoldDB" id="G8BZL7"/>
<dbReference type="InterPro" id="IPR005365">
    <property type="entry name" value="Npr3"/>
</dbReference>
<dbReference type="Pfam" id="PF03666">
    <property type="entry name" value="NPR3"/>
    <property type="match status" value="1"/>
</dbReference>
<name>G8BZL7_TETPH</name>
<protein>
    <recommendedName>
        <fullName evidence="2 4">Nitrogen permease regulator 3</fullName>
    </recommendedName>
    <alternativeName>
        <fullName evidence="3 4">Required for meiotic nuclear division protein 11</fullName>
    </alternativeName>
</protein>
<dbReference type="GO" id="GO:2000785">
    <property type="term" value="P:regulation of autophagosome assembly"/>
    <property type="evidence" value="ECO:0007669"/>
    <property type="project" value="EnsemblFungi"/>
</dbReference>
<comment type="similarity">
    <text evidence="1 4">Belongs to the NPR3 family.</text>
</comment>
<keyword evidence="4" id="KW-0469">Meiosis</keyword>
<evidence type="ECO:0000256" key="3">
    <source>
        <dbReference type="ARBA" id="ARBA00030028"/>
    </source>
</evidence>
<dbReference type="GO" id="GO:0007124">
    <property type="term" value="P:pseudohyphal growth"/>
    <property type="evidence" value="ECO:0007669"/>
    <property type="project" value="EnsemblFungi"/>
</dbReference>
<feature type="compositionally biased region" description="Acidic residues" evidence="5">
    <location>
        <begin position="368"/>
        <end position="382"/>
    </location>
</feature>
<evidence type="ECO:0000313" key="8">
    <source>
        <dbReference type="Proteomes" id="UP000005666"/>
    </source>
</evidence>
<dbReference type="eggNOG" id="ENOG502QW35">
    <property type="taxonomic scope" value="Eukaryota"/>
</dbReference>
<accession>G8BZL7</accession>
<feature type="compositionally biased region" description="Basic residues" evidence="5">
    <location>
        <begin position="332"/>
        <end position="341"/>
    </location>
</feature>
<dbReference type="InterPro" id="IPR056603">
    <property type="entry name" value="HTH_NPRL3"/>
</dbReference>
<dbReference type="GO" id="GO:1904262">
    <property type="term" value="P:negative regulation of TORC1 signaling"/>
    <property type="evidence" value="ECO:0007669"/>
    <property type="project" value="EnsemblFungi"/>
</dbReference>
<dbReference type="PANTHER" id="PTHR13153:SF5">
    <property type="entry name" value="GATOR COMPLEX PROTEIN NPRL3"/>
    <property type="match status" value="1"/>
</dbReference>
<evidence type="ECO:0000256" key="1">
    <source>
        <dbReference type="ARBA" id="ARBA00010546"/>
    </source>
</evidence>
<dbReference type="GO" id="GO:0038202">
    <property type="term" value="P:TORC1 signaling"/>
    <property type="evidence" value="ECO:0007669"/>
    <property type="project" value="TreeGrafter"/>
</dbReference>
<dbReference type="GO" id="GO:0006995">
    <property type="term" value="P:cellular response to nitrogen starvation"/>
    <property type="evidence" value="ECO:0007669"/>
    <property type="project" value="EnsemblFungi"/>
</dbReference>
<evidence type="ECO:0000313" key="7">
    <source>
        <dbReference type="EMBL" id="CCE65345.1"/>
    </source>
</evidence>
<comment type="subcellular location">
    <subcellularLocation>
        <location evidence="4">Vacuole membrane</location>
        <topology evidence="4">Peripheral membrane protein</topology>
    </subcellularLocation>
</comment>
<feature type="compositionally biased region" description="Low complexity" evidence="5">
    <location>
        <begin position="112"/>
        <end position="143"/>
    </location>
</feature>